<keyword evidence="1" id="KW-0812">Transmembrane</keyword>
<dbReference type="Proteomes" id="UP000681425">
    <property type="component" value="Chromosome"/>
</dbReference>
<dbReference type="RefSeq" id="WP_212608585.1">
    <property type="nucleotide sequence ID" value="NZ_CP073910.1"/>
</dbReference>
<dbReference type="AlphaFoldDB" id="A0A975K4T2"/>
<organism evidence="2 3">
    <name type="scientific">Sphingobium phenoxybenzoativorans</name>
    <dbReference type="NCBI Taxonomy" id="1592790"/>
    <lineage>
        <taxon>Bacteria</taxon>
        <taxon>Pseudomonadati</taxon>
        <taxon>Pseudomonadota</taxon>
        <taxon>Alphaproteobacteria</taxon>
        <taxon>Sphingomonadales</taxon>
        <taxon>Sphingomonadaceae</taxon>
        <taxon>Sphingobium</taxon>
    </lineage>
</organism>
<evidence type="ECO:0000313" key="3">
    <source>
        <dbReference type="Proteomes" id="UP000681425"/>
    </source>
</evidence>
<evidence type="ECO:0000256" key="1">
    <source>
        <dbReference type="SAM" id="Phobius"/>
    </source>
</evidence>
<proteinExistence type="predicted"/>
<name>A0A975K4T2_9SPHN</name>
<dbReference type="KEGG" id="spph:KFK14_17690"/>
<dbReference type="EMBL" id="CP073910">
    <property type="protein sequence ID" value="QUT04845.1"/>
    <property type="molecule type" value="Genomic_DNA"/>
</dbReference>
<keyword evidence="1" id="KW-0472">Membrane</keyword>
<reference evidence="2" key="1">
    <citation type="submission" date="2021-04" db="EMBL/GenBank/DDBJ databases">
        <title>Isolation of p-tert-butylphenol degrading bacteria Sphingobium phenoxybenzoativorans Tas13 from active sludge.</title>
        <authorList>
            <person name="Li Y."/>
        </authorList>
    </citation>
    <scope>NUCLEOTIDE SEQUENCE</scope>
    <source>
        <strain evidence="2">Tas13</strain>
    </source>
</reference>
<feature type="transmembrane region" description="Helical" evidence="1">
    <location>
        <begin position="43"/>
        <end position="62"/>
    </location>
</feature>
<keyword evidence="3" id="KW-1185">Reference proteome</keyword>
<keyword evidence="1" id="KW-1133">Transmembrane helix</keyword>
<accession>A0A975K4T2</accession>
<gene>
    <name evidence="2" type="ORF">KFK14_17690</name>
</gene>
<sequence>MFPAGILLCVFGALSGAYAVLAGMGYHAADEAAQIGLQQVSAGFLALVGLLPGAILIAGASIRDAIVSGR</sequence>
<protein>
    <submittedName>
        <fullName evidence="2">Uncharacterized protein</fullName>
    </submittedName>
</protein>
<evidence type="ECO:0000313" key="2">
    <source>
        <dbReference type="EMBL" id="QUT04845.1"/>
    </source>
</evidence>